<feature type="transmembrane region" description="Helical" evidence="1">
    <location>
        <begin position="6"/>
        <end position="26"/>
    </location>
</feature>
<reference evidence="2" key="1">
    <citation type="submission" date="2021-01" db="EMBL/GenBank/DDBJ databases">
        <title>Marivirga aurantiaca sp. nov., isolated from intertidal surface sediments.</title>
        <authorList>
            <person name="Zhang M."/>
        </authorList>
    </citation>
    <scope>NUCLEOTIDE SEQUENCE</scope>
    <source>
        <strain evidence="2">S37H4</strain>
    </source>
</reference>
<name>A0A935CAH2_9BACT</name>
<comment type="caution">
    <text evidence="2">The sequence shown here is derived from an EMBL/GenBank/DDBJ whole genome shotgun (WGS) entry which is preliminary data.</text>
</comment>
<evidence type="ECO:0000313" key="2">
    <source>
        <dbReference type="EMBL" id="MBK6266544.1"/>
    </source>
</evidence>
<gene>
    <name evidence="2" type="ORF">JKA74_15975</name>
</gene>
<dbReference type="InterPro" id="IPR024623">
    <property type="entry name" value="YtxH"/>
</dbReference>
<dbReference type="Pfam" id="PF12732">
    <property type="entry name" value="YtxH"/>
    <property type="match status" value="1"/>
</dbReference>
<sequence length="101" mass="10873">MSKGGSNLLMFIAGATVGAAIGILYAPDKGINTRDKLSYRLGKYKEMLEDLLNDISDGKELGLSVARSDGEKVISSAKLKAEQLLTDVDELLGQIKQKESE</sequence>
<organism evidence="2 3">
    <name type="scientific">Marivirga aurantiaca</name>
    <dbReference type="NCBI Taxonomy" id="2802615"/>
    <lineage>
        <taxon>Bacteria</taxon>
        <taxon>Pseudomonadati</taxon>
        <taxon>Bacteroidota</taxon>
        <taxon>Cytophagia</taxon>
        <taxon>Cytophagales</taxon>
        <taxon>Marivirgaceae</taxon>
        <taxon>Marivirga</taxon>
    </lineage>
</organism>
<evidence type="ECO:0000313" key="3">
    <source>
        <dbReference type="Proteomes" id="UP000611723"/>
    </source>
</evidence>
<keyword evidence="3" id="KW-1185">Reference proteome</keyword>
<evidence type="ECO:0000256" key="1">
    <source>
        <dbReference type="SAM" id="Phobius"/>
    </source>
</evidence>
<keyword evidence="1" id="KW-0812">Transmembrane</keyword>
<dbReference type="AlphaFoldDB" id="A0A935CAH2"/>
<dbReference type="EMBL" id="JAEQBW010000008">
    <property type="protein sequence ID" value="MBK6266544.1"/>
    <property type="molecule type" value="Genomic_DNA"/>
</dbReference>
<keyword evidence="1" id="KW-1133">Transmembrane helix</keyword>
<protein>
    <submittedName>
        <fullName evidence="2">YtxH domain-containing protein</fullName>
    </submittedName>
</protein>
<dbReference type="RefSeq" id="WP_201432225.1">
    <property type="nucleotide sequence ID" value="NZ_JAEQBW010000008.1"/>
</dbReference>
<keyword evidence="1" id="KW-0472">Membrane</keyword>
<accession>A0A935CAH2</accession>
<dbReference type="Proteomes" id="UP000611723">
    <property type="component" value="Unassembled WGS sequence"/>
</dbReference>
<proteinExistence type="predicted"/>